<dbReference type="GO" id="GO:0003676">
    <property type="term" value="F:nucleic acid binding"/>
    <property type="evidence" value="ECO:0007669"/>
    <property type="project" value="InterPro"/>
</dbReference>
<keyword evidence="2" id="KW-0378">Hydrolase</keyword>
<dbReference type="InterPro" id="IPR003509">
    <property type="entry name" value="UPF0102_YraN-like"/>
</dbReference>
<keyword evidence="2" id="KW-0540">Nuclease</keyword>
<dbReference type="CDD" id="cd20736">
    <property type="entry name" value="PoNe_Nuclease"/>
    <property type="match status" value="1"/>
</dbReference>
<dbReference type="Gene3D" id="3.40.1350.10">
    <property type="match status" value="1"/>
</dbReference>
<organism evidence="2 3">
    <name type="scientific">Keratinibaculum paraultunense</name>
    <dbReference type="NCBI Taxonomy" id="1278232"/>
    <lineage>
        <taxon>Bacteria</taxon>
        <taxon>Bacillati</taxon>
        <taxon>Bacillota</taxon>
        <taxon>Tissierellia</taxon>
        <taxon>Tissierellales</taxon>
        <taxon>Tepidimicrobiaceae</taxon>
        <taxon>Keratinibaculum</taxon>
    </lineage>
</organism>
<dbReference type="RefSeq" id="WP_237722317.1">
    <property type="nucleotide sequence ID" value="NZ_CP068564.1"/>
</dbReference>
<name>A0A4R3KYL3_9FIRM</name>
<reference evidence="2 3" key="1">
    <citation type="submission" date="2019-03" db="EMBL/GenBank/DDBJ databases">
        <title>Genomic Encyclopedia of Type Strains, Phase IV (KMG-IV): sequencing the most valuable type-strain genomes for metagenomic binning, comparative biology and taxonomic classification.</title>
        <authorList>
            <person name="Goeker M."/>
        </authorList>
    </citation>
    <scope>NUCLEOTIDE SEQUENCE [LARGE SCALE GENOMIC DNA]</scope>
    <source>
        <strain evidence="2 3">DSM 26752</strain>
    </source>
</reference>
<comment type="caution">
    <text evidence="2">The sequence shown here is derived from an EMBL/GenBank/DDBJ whole genome shotgun (WGS) entry which is preliminary data.</text>
</comment>
<proteinExistence type="inferred from homology"/>
<dbReference type="SUPFAM" id="SSF52980">
    <property type="entry name" value="Restriction endonuclease-like"/>
    <property type="match status" value="1"/>
</dbReference>
<dbReference type="Pfam" id="PF02021">
    <property type="entry name" value="UPF0102"/>
    <property type="match status" value="1"/>
</dbReference>
<keyword evidence="2" id="KW-0255">Endonuclease</keyword>
<dbReference type="PANTHER" id="PTHR34039">
    <property type="entry name" value="UPF0102 PROTEIN YRAN"/>
    <property type="match status" value="1"/>
</dbReference>
<comment type="similarity">
    <text evidence="1">Belongs to the UPF0102 family.</text>
</comment>
<evidence type="ECO:0000313" key="3">
    <source>
        <dbReference type="Proteomes" id="UP000294567"/>
    </source>
</evidence>
<accession>A0A4R3KYL3</accession>
<gene>
    <name evidence="2" type="ORF">EDD65_105116</name>
</gene>
<dbReference type="PANTHER" id="PTHR34039:SF1">
    <property type="entry name" value="UPF0102 PROTEIN YRAN"/>
    <property type="match status" value="1"/>
</dbReference>
<keyword evidence="3" id="KW-1185">Reference proteome</keyword>
<dbReference type="InterPro" id="IPR011335">
    <property type="entry name" value="Restrct_endonuc-II-like"/>
</dbReference>
<dbReference type="InterPro" id="IPR011856">
    <property type="entry name" value="tRNA_endonuc-like_dom_sf"/>
</dbReference>
<sequence length="104" mass="12273">MALDYLKSQGYEILDTNYRTNIGEIDIIAAKSDILTFIEVKTRTSTYFGYPYEAVNVGKQNKIIKTSFIYMKEKNLFDYQIRYDIIEVFLAKEYKINHIENAFC</sequence>
<dbReference type="AlphaFoldDB" id="A0A4R3KYL3"/>
<evidence type="ECO:0000256" key="1">
    <source>
        <dbReference type="ARBA" id="ARBA00006738"/>
    </source>
</evidence>
<dbReference type="NCBIfam" id="NF009150">
    <property type="entry name" value="PRK12497.1-3"/>
    <property type="match status" value="1"/>
</dbReference>
<dbReference type="GO" id="GO:0004519">
    <property type="term" value="F:endonuclease activity"/>
    <property type="evidence" value="ECO:0007669"/>
    <property type="project" value="UniProtKB-KW"/>
</dbReference>
<dbReference type="EMBL" id="SMAE01000005">
    <property type="protein sequence ID" value="TCS89642.1"/>
    <property type="molecule type" value="Genomic_DNA"/>
</dbReference>
<protein>
    <submittedName>
        <fullName evidence="2">Putative endonuclease</fullName>
    </submittedName>
</protein>
<evidence type="ECO:0000313" key="2">
    <source>
        <dbReference type="EMBL" id="TCS89642.1"/>
    </source>
</evidence>
<dbReference type="Proteomes" id="UP000294567">
    <property type="component" value="Unassembled WGS sequence"/>
</dbReference>